<keyword evidence="5" id="KW-1278">Translocase</keyword>
<evidence type="ECO:0000259" key="7">
    <source>
        <dbReference type="PROSITE" id="PS50893"/>
    </source>
</evidence>
<dbReference type="Gene3D" id="3.40.50.300">
    <property type="entry name" value="P-loop containing nucleotide triphosphate hydrolases"/>
    <property type="match status" value="1"/>
</dbReference>
<dbReference type="GO" id="GO:0005886">
    <property type="term" value="C:plasma membrane"/>
    <property type="evidence" value="ECO:0007669"/>
    <property type="project" value="TreeGrafter"/>
</dbReference>
<keyword evidence="4 8" id="KW-0067">ATP-binding</keyword>
<dbReference type="InterPro" id="IPR003593">
    <property type="entry name" value="AAA+_ATPase"/>
</dbReference>
<organism evidence="8 9">
    <name type="scientific">Rhizobium soli</name>
    <dbReference type="NCBI Taxonomy" id="424798"/>
    <lineage>
        <taxon>Bacteria</taxon>
        <taxon>Pseudomonadati</taxon>
        <taxon>Pseudomonadota</taxon>
        <taxon>Alphaproteobacteria</taxon>
        <taxon>Hyphomicrobiales</taxon>
        <taxon>Rhizobiaceae</taxon>
        <taxon>Rhizobium/Agrobacterium group</taxon>
        <taxon>Rhizobium</taxon>
    </lineage>
</organism>
<evidence type="ECO:0000313" key="8">
    <source>
        <dbReference type="EMBL" id="MBB6508774.1"/>
    </source>
</evidence>
<dbReference type="SUPFAM" id="SSF52540">
    <property type="entry name" value="P-loop containing nucleoside triphosphate hydrolases"/>
    <property type="match status" value="1"/>
</dbReference>
<dbReference type="PROSITE" id="PS50893">
    <property type="entry name" value="ABC_TRANSPORTER_2"/>
    <property type="match status" value="1"/>
</dbReference>
<comment type="similarity">
    <text evidence="6">Belongs to the ABC transporter superfamily. Macrolide exporter (TC 3.A.1.122) family.</text>
</comment>
<evidence type="ECO:0000256" key="3">
    <source>
        <dbReference type="ARBA" id="ARBA00022741"/>
    </source>
</evidence>
<dbReference type="GO" id="GO:0005524">
    <property type="term" value="F:ATP binding"/>
    <property type="evidence" value="ECO:0007669"/>
    <property type="project" value="UniProtKB-KW"/>
</dbReference>
<dbReference type="Pfam" id="PF00005">
    <property type="entry name" value="ABC_tran"/>
    <property type="match status" value="1"/>
</dbReference>
<sequence length="236" mass="24831">MTKTIITLRKADLTLGSAAASVHVLKSMDLDVDAGEAVGIVGPSGSGKSTLLMVLAGLERLDSGEIVINGQALHNLSEDALADFRGRNIGIVFQSFHLIANMTALENVAVPLELANAKDPFEIARRELTAVGLGERLHHYPGQLSGGEQQRVAIARALAPSPAVLIADEPTGNLDTETGRQIADLLFSKQAERGMTMILVTHDISLAARCSRQIRVRSGEIIDDGAGAPAVQVASV</sequence>
<dbReference type="SMART" id="SM00382">
    <property type="entry name" value="AAA"/>
    <property type="match status" value="1"/>
</dbReference>
<keyword evidence="9" id="KW-1185">Reference proteome</keyword>
<dbReference type="InterPro" id="IPR017871">
    <property type="entry name" value="ABC_transporter-like_CS"/>
</dbReference>
<evidence type="ECO:0000256" key="6">
    <source>
        <dbReference type="ARBA" id="ARBA00038388"/>
    </source>
</evidence>
<proteinExistence type="inferred from homology"/>
<accession>A0A7X0MRM9</accession>
<reference evidence="8 9" key="1">
    <citation type="submission" date="2020-08" db="EMBL/GenBank/DDBJ databases">
        <title>The Agave Microbiome: Exploring the role of microbial communities in plant adaptations to desert environments.</title>
        <authorList>
            <person name="Partida-Martinez L.P."/>
        </authorList>
    </citation>
    <scope>NUCLEOTIDE SEQUENCE [LARGE SCALE GENOMIC DNA]</scope>
    <source>
        <strain evidence="8 9">AS3.12</strain>
    </source>
</reference>
<feature type="domain" description="ABC transporter" evidence="7">
    <location>
        <begin position="8"/>
        <end position="236"/>
    </location>
</feature>
<dbReference type="EMBL" id="JACHBU010000003">
    <property type="protein sequence ID" value="MBB6508774.1"/>
    <property type="molecule type" value="Genomic_DNA"/>
</dbReference>
<evidence type="ECO:0000256" key="5">
    <source>
        <dbReference type="ARBA" id="ARBA00022967"/>
    </source>
</evidence>
<dbReference type="PANTHER" id="PTHR24220">
    <property type="entry name" value="IMPORT ATP-BINDING PROTEIN"/>
    <property type="match status" value="1"/>
</dbReference>
<comment type="caution">
    <text evidence="8">The sequence shown here is derived from an EMBL/GenBank/DDBJ whole genome shotgun (WGS) entry which is preliminary data.</text>
</comment>
<dbReference type="Proteomes" id="UP000585437">
    <property type="component" value="Unassembled WGS sequence"/>
</dbReference>
<dbReference type="AlphaFoldDB" id="A0A7X0MRM9"/>
<protein>
    <submittedName>
        <fullName evidence="8">Putative ABC transport system ATP-binding protein</fullName>
    </submittedName>
</protein>
<dbReference type="RefSeq" id="WP_062581638.1">
    <property type="nucleotide sequence ID" value="NZ_JACHBU010000003.1"/>
</dbReference>
<dbReference type="FunFam" id="3.40.50.300:FF:000032">
    <property type="entry name" value="Export ABC transporter ATP-binding protein"/>
    <property type="match status" value="1"/>
</dbReference>
<keyword evidence="2" id="KW-1003">Cell membrane</keyword>
<keyword evidence="3" id="KW-0547">Nucleotide-binding</keyword>
<dbReference type="GO" id="GO:0022857">
    <property type="term" value="F:transmembrane transporter activity"/>
    <property type="evidence" value="ECO:0007669"/>
    <property type="project" value="UniProtKB-ARBA"/>
</dbReference>
<dbReference type="InterPro" id="IPR017911">
    <property type="entry name" value="MacB-like_ATP-bd"/>
</dbReference>
<dbReference type="InterPro" id="IPR015854">
    <property type="entry name" value="ABC_transpr_LolD-like"/>
</dbReference>
<keyword evidence="1" id="KW-0813">Transport</keyword>
<dbReference type="GO" id="GO:0016887">
    <property type="term" value="F:ATP hydrolysis activity"/>
    <property type="evidence" value="ECO:0007669"/>
    <property type="project" value="InterPro"/>
</dbReference>
<dbReference type="PROSITE" id="PS00211">
    <property type="entry name" value="ABC_TRANSPORTER_1"/>
    <property type="match status" value="1"/>
</dbReference>
<dbReference type="GO" id="GO:0098796">
    <property type="term" value="C:membrane protein complex"/>
    <property type="evidence" value="ECO:0007669"/>
    <property type="project" value="UniProtKB-ARBA"/>
</dbReference>
<evidence type="ECO:0000313" key="9">
    <source>
        <dbReference type="Proteomes" id="UP000585437"/>
    </source>
</evidence>
<dbReference type="CDD" id="cd03255">
    <property type="entry name" value="ABC_MJ0796_LolCDE_FtsE"/>
    <property type="match status" value="1"/>
</dbReference>
<dbReference type="InterPro" id="IPR003439">
    <property type="entry name" value="ABC_transporter-like_ATP-bd"/>
</dbReference>
<gene>
    <name evidence="8" type="ORF">F4695_002123</name>
</gene>
<keyword evidence="2" id="KW-0997">Cell inner membrane</keyword>
<dbReference type="InterPro" id="IPR027417">
    <property type="entry name" value="P-loop_NTPase"/>
</dbReference>
<name>A0A7X0MRM9_9HYPH</name>
<evidence type="ECO:0000256" key="1">
    <source>
        <dbReference type="ARBA" id="ARBA00022448"/>
    </source>
</evidence>
<evidence type="ECO:0000256" key="2">
    <source>
        <dbReference type="ARBA" id="ARBA00022519"/>
    </source>
</evidence>
<keyword evidence="2" id="KW-0472">Membrane</keyword>
<evidence type="ECO:0000256" key="4">
    <source>
        <dbReference type="ARBA" id="ARBA00022840"/>
    </source>
</evidence>